<keyword evidence="8" id="KW-0812">Transmembrane</keyword>
<protein>
    <submittedName>
        <fullName evidence="11">Inner membrane protein YqiK</fullName>
    </submittedName>
</protein>
<dbReference type="GO" id="GO:0005886">
    <property type="term" value="C:plasma membrane"/>
    <property type="evidence" value="ECO:0007669"/>
    <property type="project" value="UniProtKB-SubCell"/>
</dbReference>
<comment type="similarity">
    <text evidence="3">Belongs to the band 7/mec-2 family. Flotillin subfamily.</text>
</comment>
<dbReference type="InterPro" id="IPR031905">
    <property type="entry name" value="Flotillin_C"/>
</dbReference>
<feature type="region of interest" description="Disordered" evidence="7">
    <location>
        <begin position="427"/>
        <end position="453"/>
    </location>
</feature>
<dbReference type="InterPro" id="IPR001107">
    <property type="entry name" value="Band_7"/>
</dbReference>
<dbReference type="PANTHER" id="PTHR13806:SF31">
    <property type="entry name" value="FLOTILLIN-LIKE PROTEIN 1-RELATED"/>
    <property type="match status" value="1"/>
</dbReference>
<dbReference type="SUPFAM" id="SSF117892">
    <property type="entry name" value="Band 7/SPFH domain"/>
    <property type="match status" value="1"/>
</dbReference>
<sequence length="514" mass="57144">MDLITILGATLAFTTLLTLMVYLLFFKRATKQMSFVRTGMGGEKVIINSGTMVLPLFHNMIKVNMKTIEIPISRNDERSLITKDHLRVNIKANYFVRVETEHRDVALAAQTMGDDTFDKEKVTDMFEERCEAALNAVVSKMSMDDLHIMKDEFRQEVEAFMHNDLASNGLILQSVALTHVDQTGLQYFQETGNVFDSQGLTKLKQQIAKDEKKRIEVETQKQIEIRELQYEAEKNAIDFDKQLVQEQEERRKEINQIKQETEKEIEHARISKERDVELFQQKKSEAIADGQKKVAEIWIETDKLKAVAAKTSEEVTTAREQAQADRNRIVEVISAEKEADRQRIIAEAGADAEAFAAKAAELRYQVEAAGKRAINEAANLLSNQQIDMKVKMEIVKQLPDIVKESVKPLENIEGIKIMQLDGLNGVGGGQGQATGDGSGSPNNGGNGGMSGGSLSDQIVDSALRYKAHAPIVDGLLKEIGIDGASINSISKALKDEVAFDEKKDSGQGELKESA</sequence>
<evidence type="ECO:0000259" key="9">
    <source>
        <dbReference type="Pfam" id="PF01145"/>
    </source>
</evidence>
<gene>
    <name evidence="11" type="ORF">HELGO_WM27922</name>
</gene>
<keyword evidence="5 8" id="KW-0472">Membrane</keyword>
<name>A0A6S6S494_9GAMM</name>
<dbReference type="Pfam" id="PF01145">
    <property type="entry name" value="Band_7"/>
    <property type="match status" value="1"/>
</dbReference>
<evidence type="ECO:0000256" key="6">
    <source>
        <dbReference type="SAM" id="Coils"/>
    </source>
</evidence>
<reference evidence="11" key="1">
    <citation type="submission" date="2020-01" db="EMBL/GenBank/DDBJ databases">
        <authorList>
            <person name="Meier V. D."/>
            <person name="Meier V D."/>
        </authorList>
    </citation>
    <scope>NUCLEOTIDE SEQUENCE</scope>
    <source>
        <strain evidence="11">HLG_WM_MAG_07</strain>
    </source>
</reference>
<dbReference type="AlphaFoldDB" id="A0A6S6S494"/>
<evidence type="ECO:0000256" key="2">
    <source>
        <dbReference type="ARBA" id="ARBA00004236"/>
    </source>
</evidence>
<evidence type="ECO:0000259" key="10">
    <source>
        <dbReference type="Pfam" id="PF15975"/>
    </source>
</evidence>
<feature type="domain" description="Flotillin C-terminal" evidence="10">
    <location>
        <begin position="346"/>
        <end position="481"/>
    </location>
</feature>
<keyword evidence="6" id="KW-0175">Coiled coil</keyword>
<evidence type="ECO:0000256" key="7">
    <source>
        <dbReference type="SAM" id="MobiDB-lite"/>
    </source>
</evidence>
<dbReference type="EMBL" id="CACVAY010000002">
    <property type="protein sequence ID" value="CAA6800194.1"/>
    <property type="molecule type" value="Genomic_DNA"/>
</dbReference>
<dbReference type="PANTHER" id="PTHR13806">
    <property type="entry name" value="FLOTILLIN-RELATED"/>
    <property type="match status" value="1"/>
</dbReference>
<feature type="compositionally biased region" description="Gly residues" evidence="7">
    <location>
        <begin position="427"/>
        <end position="451"/>
    </location>
</feature>
<dbReference type="Gene3D" id="3.30.479.30">
    <property type="entry name" value="Band 7 domain"/>
    <property type="match status" value="1"/>
</dbReference>
<organism evidence="11">
    <name type="scientific">uncultured Thiotrichaceae bacterium</name>
    <dbReference type="NCBI Taxonomy" id="298394"/>
    <lineage>
        <taxon>Bacteria</taxon>
        <taxon>Pseudomonadati</taxon>
        <taxon>Pseudomonadota</taxon>
        <taxon>Gammaproteobacteria</taxon>
        <taxon>Thiotrichales</taxon>
        <taxon>Thiotrichaceae</taxon>
        <taxon>environmental samples</taxon>
    </lineage>
</organism>
<feature type="transmembrane region" description="Helical" evidence="8">
    <location>
        <begin position="6"/>
        <end position="25"/>
    </location>
</feature>
<proteinExistence type="inferred from homology"/>
<evidence type="ECO:0000256" key="4">
    <source>
        <dbReference type="ARBA" id="ARBA00022475"/>
    </source>
</evidence>
<comment type="subcellular location">
    <subcellularLocation>
        <location evidence="2">Cell membrane</location>
    </subcellularLocation>
    <subcellularLocation>
        <location evidence="1">Membrane</location>
        <topology evidence="1">Single-pass membrane protein</topology>
    </subcellularLocation>
</comment>
<evidence type="ECO:0000313" key="11">
    <source>
        <dbReference type="EMBL" id="CAA6800194.1"/>
    </source>
</evidence>
<evidence type="ECO:0000256" key="5">
    <source>
        <dbReference type="ARBA" id="ARBA00023136"/>
    </source>
</evidence>
<evidence type="ECO:0000256" key="1">
    <source>
        <dbReference type="ARBA" id="ARBA00004167"/>
    </source>
</evidence>
<feature type="coiled-coil region" evidence="6">
    <location>
        <begin position="200"/>
        <end position="271"/>
    </location>
</feature>
<feature type="domain" description="Band 7" evidence="9">
    <location>
        <begin position="36"/>
        <end position="183"/>
    </location>
</feature>
<evidence type="ECO:0000256" key="8">
    <source>
        <dbReference type="SAM" id="Phobius"/>
    </source>
</evidence>
<evidence type="ECO:0000256" key="3">
    <source>
        <dbReference type="ARBA" id="ARBA00007161"/>
    </source>
</evidence>
<dbReference type="InterPro" id="IPR036013">
    <property type="entry name" value="Band_7/SPFH_dom_sf"/>
</dbReference>
<dbReference type="Pfam" id="PF15975">
    <property type="entry name" value="Flot"/>
    <property type="match status" value="1"/>
</dbReference>
<keyword evidence="8" id="KW-1133">Transmembrane helix</keyword>
<accession>A0A6S6S494</accession>
<dbReference type="InterPro" id="IPR027705">
    <property type="entry name" value="Flotillin_fam"/>
</dbReference>
<keyword evidence="4" id="KW-1003">Cell membrane</keyword>